<dbReference type="Proteomes" id="UP000006514">
    <property type="component" value="Unassembled WGS sequence"/>
</dbReference>
<evidence type="ECO:0000259" key="6">
    <source>
        <dbReference type="Pfam" id="PF12851"/>
    </source>
</evidence>
<evidence type="ECO:0000256" key="3">
    <source>
        <dbReference type="ARBA" id="ARBA00022964"/>
    </source>
</evidence>
<dbReference type="OrthoDB" id="3200752at2759"/>
<organism evidence="7 8">
    <name type="scientific">Auricularia subglabra (strain TFB-10046 / SS5)</name>
    <name type="common">White-rot fungus</name>
    <name type="synonym">Auricularia delicata (strain TFB10046)</name>
    <dbReference type="NCBI Taxonomy" id="717982"/>
    <lineage>
        <taxon>Eukaryota</taxon>
        <taxon>Fungi</taxon>
        <taxon>Dikarya</taxon>
        <taxon>Basidiomycota</taxon>
        <taxon>Agaricomycotina</taxon>
        <taxon>Agaricomycetes</taxon>
        <taxon>Auriculariales</taxon>
        <taxon>Auriculariaceae</taxon>
        <taxon>Auricularia</taxon>
    </lineage>
</organism>
<dbReference type="KEGG" id="adl:AURDEDRAFT_44940"/>
<sequence length="85" mass="9461">TFFHGRSIIFNRETPEHSDRLDPKPAWTPVVTLGDYTSGTLHVAGLEIDYLPGTIVFLRGGILKHSVSFSGGQRVAIAHFTHREM</sequence>
<dbReference type="GO" id="GO:0051213">
    <property type="term" value="F:dioxygenase activity"/>
    <property type="evidence" value="ECO:0007669"/>
    <property type="project" value="UniProtKB-KW"/>
</dbReference>
<evidence type="ECO:0000256" key="2">
    <source>
        <dbReference type="ARBA" id="ARBA00022723"/>
    </source>
</evidence>
<keyword evidence="5" id="KW-0408">Iron</keyword>
<dbReference type="AlphaFoldDB" id="J0CPY6"/>
<evidence type="ECO:0000313" key="7">
    <source>
        <dbReference type="EMBL" id="EJD32269.1"/>
    </source>
</evidence>
<accession>J0CPY6</accession>
<keyword evidence="2" id="KW-0479">Metal-binding</keyword>
<evidence type="ECO:0000256" key="1">
    <source>
        <dbReference type="ARBA" id="ARBA00001954"/>
    </source>
</evidence>
<gene>
    <name evidence="7" type="ORF">AURDEDRAFT_44940</name>
</gene>
<dbReference type="GO" id="GO:0046872">
    <property type="term" value="F:metal ion binding"/>
    <property type="evidence" value="ECO:0007669"/>
    <property type="project" value="UniProtKB-KW"/>
</dbReference>
<dbReference type="InterPro" id="IPR024779">
    <property type="entry name" value="2OGFeDO_JBP1/TET_oxygenase_dom"/>
</dbReference>
<reference evidence="8" key="1">
    <citation type="journal article" date="2012" name="Science">
        <title>The Paleozoic origin of enzymatic lignin decomposition reconstructed from 31 fungal genomes.</title>
        <authorList>
            <person name="Floudas D."/>
            <person name="Binder M."/>
            <person name="Riley R."/>
            <person name="Barry K."/>
            <person name="Blanchette R.A."/>
            <person name="Henrissat B."/>
            <person name="Martinez A.T."/>
            <person name="Otillar R."/>
            <person name="Spatafora J.W."/>
            <person name="Yadav J.S."/>
            <person name="Aerts A."/>
            <person name="Benoit I."/>
            <person name="Boyd A."/>
            <person name="Carlson A."/>
            <person name="Copeland A."/>
            <person name="Coutinho P.M."/>
            <person name="de Vries R.P."/>
            <person name="Ferreira P."/>
            <person name="Findley K."/>
            <person name="Foster B."/>
            <person name="Gaskell J."/>
            <person name="Glotzer D."/>
            <person name="Gorecki P."/>
            <person name="Heitman J."/>
            <person name="Hesse C."/>
            <person name="Hori C."/>
            <person name="Igarashi K."/>
            <person name="Jurgens J.A."/>
            <person name="Kallen N."/>
            <person name="Kersten P."/>
            <person name="Kohler A."/>
            <person name="Kuees U."/>
            <person name="Kumar T.K.A."/>
            <person name="Kuo A."/>
            <person name="LaButti K."/>
            <person name="Larrondo L.F."/>
            <person name="Lindquist E."/>
            <person name="Ling A."/>
            <person name="Lombard V."/>
            <person name="Lucas S."/>
            <person name="Lundell T."/>
            <person name="Martin R."/>
            <person name="McLaughlin D.J."/>
            <person name="Morgenstern I."/>
            <person name="Morin E."/>
            <person name="Murat C."/>
            <person name="Nagy L.G."/>
            <person name="Nolan M."/>
            <person name="Ohm R.A."/>
            <person name="Patyshakuliyeva A."/>
            <person name="Rokas A."/>
            <person name="Ruiz-Duenas F.J."/>
            <person name="Sabat G."/>
            <person name="Salamov A."/>
            <person name="Samejima M."/>
            <person name="Schmutz J."/>
            <person name="Slot J.C."/>
            <person name="St John F."/>
            <person name="Stenlid J."/>
            <person name="Sun H."/>
            <person name="Sun S."/>
            <person name="Syed K."/>
            <person name="Tsang A."/>
            <person name="Wiebenga A."/>
            <person name="Young D."/>
            <person name="Pisabarro A."/>
            <person name="Eastwood D.C."/>
            <person name="Martin F."/>
            <person name="Cullen D."/>
            <person name="Grigoriev I.V."/>
            <person name="Hibbett D.S."/>
        </authorList>
    </citation>
    <scope>NUCLEOTIDE SEQUENCE [LARGE SCALE GENOMIC DNA]</scope>
    <source>
        <strain evidence="8">TFB10046</strain>
    </source>
</reference>
<evidence type="ECO:0000313" key="8">
    <source>
        <dbReference type="Proteomes" id="UP000006514"/>
    </source>
</evidence>
<feature type="non-terminal residue" evidence="7">
    <location>
        <position position="85"/>
    </location>
</feature>
<dbReference type="Gene3D" id="3.60.130.30">
    <property type="match status" value="1"/>
</dbReference>
<comment type="cofactor">
    <cofactor evidence="1">
        <name>Fe(2+)</name>
        <dbReference type="ChEBI" id="CHEBI:29033"/>
    </cofactor>
</comment>
<dbReference type="EMBL" id="JH689147">
    <property type="protein sequence ID" value="EJD32269.1"/>
    <property type="molecule type" value="Genomic_DNA"/>
</dbReference>
<name>J0CPY6_AURST</name>
<dbReference type="Pfam" id="PF12851">
    <property type="entry name" value="Tet_JBP"/>
    <property type="match status" value="1"/>
</dbReference>
<feature type="domain" description="2OGFeDO JBP1/TET oxygenase" evidence="6">
    <location>
        <begin position="3"/>
        <end position="83"/>
    </location>
</feature>
<keyword evidence="4" id="KW-0560">Oxidoreductase</keyword>
<feature type="non-terminal residue" evidence="7">
    <location>
        <position position="1"/>
    </location>
</feature>
<keyword evidence="3" id="KW-0223">Dioxygenase</keyword>
<evidence type="ECO:0000256" key="5">
    <source>
        <dbReference type="ARBA" id="ARBA00023004"/>
    </source>
</evidence>
<evidence type="ECO:0000256" key="4">
    <source>
        <dbReference type="ARBA" id="ARBA00023002"/>
    </source>
</evidence>
<protein>
    <recommendedName>
        <fullName evidence="6">2OGFeDO JBP1/TET oxygenase domain-containing protein</fullName>
    </recommendedName>
</protein>
<keyword evidence="8" id="KW-1185">Reference proteome</keyword>
<proteinExistence type="predicted"/>
<dbReference type="InParanoid" id="J0CPY6"/>